<reference evidence="10 11" key="1">
    <citation type="submission" date="2017-10" db="EMBL/GenBank/DDBJ databases">
        <title>Massilia psychrophilum sp. nov., a novel purple-pigmented bacterium isolated from Tianshan glacier, Xinjiang Municipality, China.</title>
        <authorList>
            <person name="Wang H."/>
        </authorList>
    </citation>
    <scope>NUCLEOTIDE SEQUENCE [LARGE SCALE GENOMIC DNA]</scope>
    <source>
        <strain evidence="10 11">JCM 30074</strain>
    </source>
</reference>
<keyword evidence="5" id="KW-0378">Hydrolase</keyword>
<dbReference type="AlphaFoldDB" id="A0A2G8TM38"/>
<feature type="transmembrane region" description="Helical" evidence="8">
    <location>
        <begin position="202"/>
        <end position="222"/>
    </location>
</feature>
<feature type="transmembrane region" description="Helical" evidence="8">
    <location>
        <begin position="32"/>
        <end position="50"/>
    </location>
</feature>
<evidence type="ECO:0000259" key="9">
    <source>
        <dbReference type="Pfam" id="PF11984"/>
    </source>
</evidence>
<proteinExistence type="predicted"/>
<keyword evidence="11" id="KW-1185">Reference proteome</keyword>
<dbReference type="NCBIfam" id="TIGR02602">
    <property type="entry name" value="8TM_EpsH"/>
    <property type="match status" value="1"/>
</dbReference>
<dbReference type="NCBIfam" id="TIGR03109">
    <property type="entry name" value="exosort_XrtA"/>
    <property type="match status" value="1"/>
</dbReference>
<evidence type="ECO:0000256" key="3">
    <source>
        <dbReference type="ARBA" id="ARBA00022670"/>
    </source>
</evidence>
<dbReference type="InterPro" id="IPR026392">
    <property type="entry name" value="Exo/Archaeosortase_dom"/>
</dbReference>
<dbReference type="OrthoDB" id="9797363at2"/>
<dbReference type="GO" id="GO:0005886">
    <property type="term" value="C:plasma membrane"/>
    <property type="evidence" value="ECO:0007669"/>
    <property type="project" value="UniProtKB-SubCell"/>
</dbReference>
<dbReference type="GO" id="GO:0006508">
    <property type="term" value="P:proteolysis"/>
    <property type="evidence" value="ECO:0007669"/>
    <property type="project" value="UniProtKB-KW"/>
</dbReference>
<evidence type="ECO:0000256" key="6">
    <source>
        <dbReference type="ARBA" id="ARBA00022989"/>
    </source>
</evidence>
<dbReference type="Pfam" id="PF09721">
    <property type="entry name" value="Exosortase_EpsH"/>
    <property type="match status" value="1"/>
</dbReference>
<feature type="transmembrane region" description="Helical" evidence="8">
    <location>
        <begin position="113"/>
        <end position="132"/>
    </location>
</feature>
<dbReference type="NCBIfam" id="TIGR02914">
    <property type="entry name" value="EpsI_fam"/>
    <property type="match status" value="1"/>
</dbReference>
<evidence type="ECO:0000256" key="8">
    <source>
        <dbReference type="SAM" id="Phobius"/>
    </source>
</evidence>
<dbReference type="Proteomes" id="UP000230390">
    <property type="component" value="Unassembled WGS sequence"/>
</dbReference>
<feature type="domain" description="Methanolan biosynthesis EpsI" evidence="9">
    <location>
        <begin position="295"/>
        <end position="487"/>
    </location>
</feature>
<dbReference type="GO" id="GO:0008233">
    <property type="term" value="F:peptidase activity"/>
    <property type="evidence" value="ECO:0007669"/>
    <property type="project" value="UniProtKB-KW"/>
</dbReference>
<evidence type="ECO:0000313" key="10">
    <source>
        <dbReference type="EMBL" id="PIL47117.1"/>
    </source>
</evidence>
<evidence type="ECO:0000256" key="4">
    <source>
        <dbReference type="ARBA" id="ARBA00022692"/>
    </source>
</evidence>
<evidence type="ECO:0000256" key="5">
    <source>
        <dbReference type="ARBA" id="ARBA00022801"/>
    </source>
</evidence>
<accession>A0A2G8TM38</accession>
<dbReference type="Pfam" id="PF11984">
    <property type="entry name" value="DUF3485"/>
    <property type="match status" value="1"/>
</dbReference>
<protein>
    <submittedName>
        <fullName evidence="10">Exosortase A</fullName>
    </submittedName>
</protein>
<name>A0A2G8TM38_9BURK</name>
<evidence type="ECO:0000256" key="7">
    <source>
        <dbReference type="ARBA" id="ARBA00023136"/>
    </source>
</evidence>
<evidence type="ECO:0000256" key="2">
    <source>
        <dbReference type="ARBA" id="ARBA00022475"/>
    </source>
</evidence>
<feature type="transmembrane region" description="Helical" evidence="8">
    <location>
        <begin position="177"/>
        <end position="195"/>
    </location>
</feature>
<evidence type="ECO:0000256" key="1">
    <source>
        <dbReference type="ARBA" id="ARBA00004651"/>
    </source>
</evidence>
<keyword evidence="6 8" id="KW-1133">Transmembrane helix</keyword>
<dbReference type="NCBIfam" id="TIGR04178">
    <property type="entry name" value="exo_archaeo"/>
    <property type="match status" value="1"/>
</dbReference>
<dbReference type="InterPro" id="IPR013426">
    <property type="entry name" value="EpsH-like"/>
</dbReference>
<comment type="subcellular location">
    <subcellularLocation>
        <location evidence="1">Cell membrane</location>
        <topology evidence="1">Multi-pass membrane protein</topology>
    </subcellularLocation>
</comment>
<feature type="transmembrane region" description="Helical" evidence="8">
    <location>
        <begin position="242"/>
        <end position="262"/>
    </location>
</feature>
<evidence type="ECO:0000313" key="11">
    <source>
        <dbReference type="Proteomes" id="UP000230390"/>
    </source>
</evidence>
<feature type="transmembrane region" description="Helical" evidence="8">
    <location>
        <begin position="87"/>
        <end position="106"/>
    </location>
</feature>
<comment type="caution">
    <text evidence="10">The sequence shown here is derived from an EMBL/GenBank/DDBJ whole genome shotgun (WGS) entry which is preliminary data.</text>
</comment>
<keyword evidence="2" id="KW-1003">Cell membrane</keyword>
<dbReference type="EMBL" id="PDOC01000001">
    <property type="protein sequence ID" value="PIL47117.1"/>
    <property type="molecule type" value="Genomic_DNA"/>
</dbReference>
<feature type="transmembrane region" description="Helical" evidence="8">
    <location>
        <begin position="62"/>
        <end position="81"/>
    </location>
</feature>
<gene>
    <name evidence="10" type="ORF">CR105_02255</name>
</gene>
<keyword evidence="3" id="KW-0645">Protease</keyword>
<dbReference type="InterPro" id="IPR017540">
    <property type="entry name" value="Exosortase-1"/>
</dbReference>
<dbReference type="InterPro" id="IPR019127">
    <property type="entry name" value="Exosortase"/>
</dbReference>
<keyword evidence="7 8" id="KW-0472">Membrane</keyword>
<sequence length="496" mass="54617">MTRYLIIAVALLLPLLIHYATASSIVSIWNRSETFAHGYIIVPISLWLAWERRATLVQMTASPFWPGFVLLALCGFGWLLADLGDVQIVKQYAFAAMLPLTALAVLGRRISRVLAFSLLFLLFAVPFGEVFIDPLINITANFTIDLLRATGIPVLREGNNFSIPSGNWSVVEACSGLRYLIASVTLGTLYAHLTYRSRWRQALFILLAIIVPIVANTGRAYMIVMMGHLSGMTMAVGVDHLIYGWVFFGIVMFVLFWIGTFWREDRQPAKSAPRVLPPQGPPASTAKLAAAALAVAVCIGAFPLYAAWLEHNAVNPAAPQLSAPQAAWQVTAPFAEWTPGFAKPAAQFQAFYANGGQAAGLSLLYYRGQRLGTRLISSTNHLVTAKSSWRSHATAVRTETVGARVLGLREEVLSDRRGKVLFWHWYRIDGKDTRSDYIGKAYQVAQKALHGSDDGAAIIVYARFDEDPEHARATLRAFLAANLAPVEAALDQTRRR</sequence>
<keyword evidence="4 8" id="KW-0812">Transmembrane</keyword>
<dbReference type="InterPro" id="IPR014263">
    <property type="entry name" value="Methanolan_biosynth_EpsI"/>
</dbReference>
<organism evidence="10 11">
    <name type="scientific">Massilia eurypsychrophila</name>
    <dbReference type="NCBI Taxonomy" id="1485217"/>
    <lineage>
        <taxon>Bacteria</taxon>
        <taxon>Pseudomonadati</taxon>
        <taxon>Pseudomonadota</taxon>
        <taxon>Betaproteobacteria</taxon>
        <taxon>Burkholderiales</taxon>
        <taxon>Oxalobacteraceae</taxon>
        <taxon>Telluria group</taxon>
        <taxon>Massilia</taxon>
    </lineage>
</organism>